<dbReference type="PANTHER" id="PTHR44899:SF3">
    <property type="entry name" value="SERINE_THREONINE-PROTEIN KINASE NEK1"/>
    <property type="match status" value="1"/>
</dbReference>
<name>A0AAD2D9W4_EUPCR</name>
<keyword evidence="2" id="KW-0723">Serine/threonine-protein kinase</keyword>
<keyword evidence="3" id="KW-0808">Transferase</keyword>
<evidence type="ECO:0000256" key="6">
    <source>
        <dbReference type="ARBA" id="ARBA00022840"/>
    </source>
</evidence>
<sequence length="597" mass="67695">MHRDLKSANVFLYKDGTAKLGDLNVSKVVKQGLGYTQTGTPYYASPEVWQDKPYDFKSDIWSLGCVLYESICLKPPFRADDMEGLYKKVLRGAYPKIPKYFSGDLSLIIKAMLKVSPSKRPSCNQILNTSIISSRLDTLFPNEVNDNEDVLLQTIYIPKKLSFLTERLPKPTYEDNGETDDESSGSKDRKIDDNGQSSLPNIDQTPPKPGIIKIKSIKENVSMSSSYSDYSYNKQKEKGLAENSYSIDTNPHEKGLPSPLDDYSNIYSSKADYFQGKLNNRLSAKREKGKVNNSSDSKLKIQRVKHRMNPGRNLNLKIEKNDYHHSSLSRKDSEEQSRDSSLVVIGTMDKKNISKSRPKQRPLKLLEDSERFSSVLKILAASDEINGNTDRNSKRSSVPPRLKKYNIPGSSKISSSLISQKNRIGGSKKMNNINVHKYSGKGFKKQKPRVGVAYISKPRFDKIQSVGRSNSQLNKENKSVSIVSLSPNNDLNYGKDMVLYNPYNKSISKQKIHLPYLKSRRAAPKIRKDPKQVRPRNESSIKNTSIDVLTSSHKNSNNKSLKNDKSFDLLREIKNLKKRISKPKVEDFDQSYRVGKR</sequence>
<dbReference type="Gene3D" id="1.10.510.10">
    <property type="entry name" value="Transferase(Phosphotransferase) domain 1"/>
    <property type="match status" value="1"/>
</dbReference>
<gene>
    <name evidence="11" type="ORF">ECRASSUSDP1_LOCUS28056</name>
</gene>
<dbReference type="SUPFAM" id="SSF56112">
    <property type="entry name" value="Protein kinase-like (PK-like)"/>
    <property type="match status" value="1"/>
</dbReference>
<feature type="compositionally biased region" description="Basic residues" evidence="9">
    <location>
        <begin position="353"/>
        <end position="362"/>
    </location>
</feature>
<dbReference type="EMBL" id="CAMPGE010028948">
    <property type="protein sequence ID" value="CAI2386437.1"/>
    <property type="molecule type" value="Genomic_DNA"/>
</dbReference>
<evidence type="ECO:0000256" key="4">
    <source>
        <dbReference type="ARBA" id="ARBA00022741"/>
    </source>
</evidence>
<keyword evidence="6" id="KW-0067">ATP-binding</keyword>
<feature type="compositionally biased region" description="Basic and acidic residues" evidence="9">
    <location>
        <begin position="526"/>
        <end position="539"/>
    </location>
</feature>
<dbReference type="PANTHER" id="PTHR44899">
    <property type="entry name" value="CAMK FAMILY PROTEIN KINASE"/>
    <property type="match status" value="1"/>
</dbReference>
<evidence type="ECO:0000256" key="9">
    <source>
        <dbReference type="SAM" id="MobiDB-lite"/>
    </source>
</evidence>
<dbReference type="InterPro" id="IPR011009">
    <property type="entry name" value="Kinase-like_dom_sf"/>
</dbReference>
<evidence type="ECO:0000256" key="3">
    <source>
        <dbReference type="ARBA" id="ARBA00022679"/>
    </source>
</evidence>
<evidence type="ECO:0000313" key="12">
    <source>
        <dbReference type="Proteomes" id="UP001295684"/>
    </source>
</evidence>
<feature type="compositionally biased region" description="Basic and acidic residues" evidence="9">
    <location>
        <begin position="321"/>
        <end position="338"/>
    </location>
</feature>
<comment type="catalytic activity">
    <reaction evidence="7">
        <text>L-threonyl-[protein] + ATP = O-phospho-L-threonyl-[protein] + ADP + H(+)</text>
        <dbReference type="Rhea" id="RHEA:46608"/>
        <dbReference type="Rhea" id="RHEA-COMP:11060"/>
        <dbReference type="Rhea" id="RHEA-COMP:11605"/>
        <dbReference type="ChEBI" id="CHEBI:15378"/>
        <dbReference type="ChEBI" id="CHEBI:30013"/>
        <dbReference type="ChEBI" id="CHEBI:30616"/>
        <dbReference type="ChEBI" id="CHEBI:61977"/>
        <dbReference type="ChEBI" id="CHEBI:456216"/>
        <dbReference type="EC" id="2.7.11.1"/>
    </reaction>
</comment>
<evidence type="ECO:0000313" key="11">
    <source>
        <dbReference type="EMBL" id="CAI2386437.1"/>
    </source>
</evidence>
<dbReference type="GO" id="GO:0005524">
    <property type="term" value="F:ATP binding"/>
    <property type="evidence" value="ECO:0007669"/>
    <property type="project" value="UniProtKB-KW"/>
</dbReference>
<dbReference type="InterPro" id="IPR000719">
    <property type="entry name" value="Prot_kinase_dom"/>
</dbReference>
<evidence type="ECO:0000256" key="1">
    <source>
        <dbReference type="ARBA" id="ARBA00012513"/>
    </source>
</evidence>
<feature type="region of interest" description="Disordered" evidence="9">
    <location>
        <begin position="521"/>
        <end position="544"/>
    </location>
</feature>
<evidence type="ECO:0000259" key="10">
    <source>
        <dbReference type="PROSITE" id="PS50011"/>
    </source>
</evidence>
<feature type="compositionally biased region" description="Basic and acidic residues" evidence="9">
    <location>
        <begin position="184"/>
        <end position="193"/>
    </location>
</feature>
<protein>
    <recommendedName>
        <fullName evidence="1">non-specific serine/threonine protein kinase</fullName>
        <ecNumber evidence="1">2.7.11.1</ecNumber>
    </recommendedName>
</protein>
<dbReference type="GO" id="GO:0004674">
    <property type="term" value="F:protein serine/threonine kinase activity"/>
    <property type="evidence" value="ECO:0007669"/>
    <property type="project" value="UniProtKB-KW"/>
</dbReference>
<dbReference type="Proteomes" id="UP001295684">
    <property type="component" value="Unassembled WGS sequence"/>
</dbReference>
<organism evidence="11 12">
    <name type="scientific">Euplotes crassus</name>
    <dbReference type="NCBI Taxonomy" id="5936"/>
    <lineage>
        <taxon>Eukaryota</taxon>
        <taxon>Sar</taxon>
        <taxon>Alveolata</taxon>
        <taxon>Ciliophora</taxon>
        <taxon>Intramacronucleata</taxon>
        <taxon>Spirotrichea</taxon>
        <taxon>Hypotrichia</taxon>
        <taxon>Euplotida</taxon>
        <taxon>Euplotidae</taxon>
        <taxon>Moneuplotes</taxon>
    </lineage>
</organism>
<evidence type="ECO:0000256" key="5">
    <source>
        <dbReference type="ARBA" id="ARBA00022777"/>
    </source>
</evidence>
<proteinExistence type="predicted"/>
<evidence type="ECO:0000256" key="2">
    <source>
        <dbReference type="ARBA" id="ARBA00022527"/>
    </source>
</evidence>
<feature type="region of interest" description="Disordered" evidence="9">
    <location>
        <begin position="386"/>
        <end position="406"/>
    </location>
</feature>
<comment type="catalytic activity">
    <reaction evidence="8">
        <text>L-seryl-[protein] + ATP = O-phospho-L-seryl-[protein] + ADP + H(+)</text>
        <dbReference type="Rhea" id="RHEA:17989"/>
        <dbReference type="Rhea" id="RHEA-COMP:9863"/>
        <dbReference type="Rhea" id="RHEA-COMP:11604"/>
        <dbReference type="ChEBI" id="CHEBI:15378"/>
        <dbReference type="ChEBI" id="CHEBI:29999"/>
        <dbReference type="ChEBI" id="CHEBI:30616"/>
        <dbReference type="ChEBI" id="CHEBI:83421"/>
        <dbReference type="ChEBI" id="CHEBI:456216"/>
        <dbReference type="EC" id="2.7.11.1"/>
    </reaction>
</comment>
<dbReference type="SMART" id="SM00220">
    <property type="entry name" value="S_TKc"/>
    <property type="match status" value="1"/>
</dbReference>
<dbReference type="PROSITE" id="PS50011">
    <property type="entry name" value="PROTEIN_KINASE_DOM"/>
    <property type="match status" value="1"/>
</dbReference>
<dbReference type="InterPro" id="IPR051131">
    <property type="entry name" value="NEK_Ser/Thr_kinase_NIMA"/>
</dbReference>
<dbReference type="EC" id="2.7.11.1" evidence="1"/>
<reference evidence="11" key="1">
    <citation type="submission" date="2023-07" db="EMBL/GenBank/DDBJ databases">
        <authorList>
            <consortium name="AG Swart"/>
            <person name="Singh M."/>
            <person name="Singh A."/>
            <person name="Seah K."/>
            <person name="Emmerich C."/>
        </authorList>
    </citation>
    <scope>NUCLEOTIDE SEQUENCE</scope>
    <source>
        <strain evidence="11">DP1</strain>
    </source>
</reference>
<feature type="region of interest" description="Disordered" evidence="9">
    <location>
        <begin position="321"/>
        <end position="362"/>
    </location>
</feature>
<dbReference type="Pfam" id="PF00069">
    <property type="entry name" value="Pkinase"/>
    <property type="match status" value="1"/>
</dbReference>
<keyword evidence="12" id="KW-1185">Reference proteome</keyword>
<evidence type="ECO:0000256" key="8">
    <source>
        <dbReference type="ARBA" id="ARBA00048679"/>
    </source>
</evidence>
<comment type="caution">
    <text evidence="11">The sequence shown here is derived from an EMBL/GenBank/DDBJ whole genome shotgun (WGS) entry which is preliminary data.</text>
</comment>
<feature type="compositionally biased region" description="Polar residues" evidence="9">
    <location>
        <begin position="194"/>
        <end position="204"/>
    </location>
</feature>
<keyword evidence="5" id="KW-0418">Kinase</keyword>
<accession>A0AAD2D9W4</accession>
<keyword evidence="4" id="KW-0547">Nucleotide-binding</keyword>
<evidence type="ECO:0000256" key="7">
    <source>
        <dbReference type="ARBA" id="ARBA00047899"/>
    </source>
</evidence>
<dbReference type="AlphaFoldDB" id="A0AAD2D9W4"/>
<feature type="region of interest" description="Disordered" evidence="9">
    <location>
        <begin position="168"/>
        <end position="211"/>
    </location>
</feature>
<feature type="domain" description="Protein kinase" evidence="10">
    <location>
        <begin position="1"/>
        <end position="132"/>
    </location>
</feature>